<dbReference type="RefSeq" id="WP_115660035.1">
    <property type="nucleotide sequence ID" value="NZ_UGHD01000002.1"/>
</dbReference>
<organism evidence="2 3">
    <name type="scientific">Grimontia hollisae</name>
    <name type="common">Vibrio hollisae</name>
    <dbReference type="NCBI Taxonomy" id="673"/>
    <lineage>
        <taxon>Bacteria</taxon>
        <taxon>Pseudomonadati</taxon>
        <taxon>Pseudomonadota</taxon>
        <taxon>Gammaproteobacteria</taxon>
        <taxon>Vibrionales</taxon>
        <taxon>Vibrionaceae</taxon>
        <taxon>Grimontia</taxon>
    </lineage>
</organism>
<dbReference type="Pfam" id="PF03603">
    <property type="entry name" value="DNA_III_psi"/>
    <property type="match status" value="1"/>
</dbReference>
<protein>
    <recommendedName>
        <fullName evidence="1">DNA polymerase III subunit psi</fullName>
    </recommendedName>
</protein>
<comment type="function">
    <text evidence="1">Part of the beta sliding clamp loading complex, which hydrolyzes ATP to load the beta clamp onto primed DNA to form the DNA replication pre-initiation complex. DNA polymerase III is a complex, multichain enzyme responsible for most of the replicative synthesis in bacteria. This DNA polymerase also exhibits 3' to 5' exonuclease activity.</text>
</comment>
<name>A0A377HRH1_GRIHO</name>
<dbReference type="STRING" id="673.AL542_12670"/>
<accession>A0A377HRH1</accession>
<dbReference type="SUPFAM" id="SSF102220">
    <property type="entry name" value="DNA polymerase III psi subunit"/>
    <property type="match status" value="1"/>
</dbReference>
<keyword evidence="1 2" id="KW-0808">Transferase</keyword>
<proteinExistence type="predicted"/>
<dbReference type="GO" id="GO:0008408">
    <property type="term" value="F:3'-5' exonuclease activity"/>
    <property type="evidence" value="ECO:0007669"/>
    <property type="project" value="InterPro"/>
</dbReference>
<dbReference type="GO" id="GO:0006260">
    <property type="term" value="P:DNA replication"/>
    <property type="evidence" value="ECO:0007669"/>
    <property type="project" value="UniProtKB-KW"/>
</dbReference>
<evidence type="ECO:0000313" key="3">
    <source>
        <dbReference type="Proteomes" id="UP000254512"/>
    </source>
</evidence>
<dbReference type="InterPro" id="IPR036654">
    <property type="entry name" value="DNA_pol_III_psi_sf"/>
</dbReference>
<evidence type="ECO:0000313" key="2">
    <source>
        <dbReference type="EMBL" id="STO58325.1"/>
    </source>
</evidence>
<dbReference type="EMBL" id="UGHD01000002">
    <property type="protein sequence ID" value="STO58325.1"/>
    <property type="molecule type" value="Genomic_DNA"/>
</dbReference>
<dbReference type="AlphaFoldDB" id="A0A377HRH1"/>
<keyword evidence="1" id="KW-0235">DNA replication</keyword>
<dbReference type="Proteomes" id="UP000254512">
    <property type="component" value="Unassembled WGS sequence"/>
</dbReference>
<dbReference type="InterPro" id="IPR004615">
    <property type="entry name" value="DNA_pol_III_psi"/>
</dbReference>
<evidence type="ECO:0000256" key="1">
    <source>
        <dbReference type="PIRNR" id="PIRNR029225"/>
    </source>
</evidence>
<sequence>MNDLQRLKEMGITVWDIRRPECFPDVTPKTISLPESCQLLLVSEHVPSGQDAWLFGKVLASMKLTPEQALHLPPQALGLLGKHQLVWCWFAGVSAVNLDGVNTLTSPSLAVLDKDQGAKKGLWQQIKRYES</sequence>
<keyword evidence="1 2" id="KW-0548">Nucleotidyltransferase</keyword>
<reference evidence="2 3" key="1">
    <citation type="submission" date="2018-06" db="EMBL/GenBank/DDBJ databases">
        <authorList>
            <consortium name="Pathogen Informatics"/>
            <person name="Doyle S."/>
        </authorList>
    </citation>
    <scope>NUCLEOTIDE SEQUENCE [LARGE SCALE GENOMIC DNA]</scope>
    <source>
        <strain evidence="2 3">NCTC11645</strain>
    </source>
</reference>
<dbReference type="GO" id="GO:0003887">
    <property type="term" value="F:DNA-directed DNA polymerase activity"/>
    <property type="evidence" value="ECO:0007669"/>
    <property type="project" value="UniProtKB-KW"/>
</dbReference>
<dbReference type="Gene3D" id="3.40.50.10220">
    <property type="entry name" value="DNA polymerase III, psi subunit"/>
    <property type="match status" value="1"/>
</dbReference>
<keyword evidence="1" id="KW-0239">DNA-directed DNA polymerase</keyword>
<dbReference type="PIRSF" id="PIRSF029225">
    <property type="entry name" value="DNA_pol_III_psi"/>
    <property type="match status" value="1"/>
</dbReference>
<gene>
    <name evidence="2" type="primary">holD</name>
    <name evidence="2" type="ORF">NCTC11645_02755</name>
</gene>